<dbReference type="AlphaFoldDB" id="A0A233S9X8"/>
<keyword evidence="2" id="KW-1185">Reference proteome</keyword>
<dbReference type="EMBL" id="MCGQ01000023">
    <property type="protein sequence ID" value="OXY92279.1"/>
    <property type="molecule type" value="Genomic_DNA"/>
</dbReference>
<gene>
    <name evidence="1" type="ORF">BEK98_26150</name>
</gene>
<reference evidence="1 2" key="1">
    <citation type="submission" date="2016-07" db="EMBL/GenBank/DDBJ databases">
        <title>Draft genome of Streptomyces diastatochromogenes.</title>
        <authorList>
            <person name="Podduturi R."/>
            <person name="Lukassen M.B."/>
            <person name="Clausen N."/>
            <person name="Nielsen J.L."/>
            <person name="Jorgensen N.O."/>
        </authorList>
    </citation>
    <scope>NUCLEOTIDE SEQUENCE [LARGE SCALE GENOMIC DNA]</scope>
    <source>
        <strain evidence="1 2">DSM 40608</strain>
    </source>
</reference>
<dbReference type="Proteomes" id="UP000215483">
    <property type="component" value="Unassembled WGS sequence"/>
</dbReference>
<evidence type="ECO:0000313" key="2">
    <source>
        <dbReference type="Proteomes" id="UP000215483"/>
    </source>
</evidence>
<protein>
    <submittedName>
        <fullName evidence="1">Uncharacterized protein</fullName>
    </submittedName>
</protein>
<sequence>MLAAGGPESTTSAGTPVPVAHYFADLCAVVAMIFRTWPEARPYAGTSFLAAALDTEHASRAAQAQPMLNTAGKRKASKPYTAPPTDSLAAGAVLHIATRLLRAADPYEARELMAPLVHRLRDADRALSVYLRRAAWMSTPMRTAAGDW</sequence>
<proteinExistence type="predicted"/>
<organism evidence="1 2">
    <name type="scientific">Streptomyces diastatochromogenes</name>
    <dbReference type="NCBI Taxonomy" id="42236"/>
    <lineage>
        <taxon>Bacteria</taxon>
        <taxon>Bacillati</taxon>
        <taxon>Actinomycetota</taxon>
        <taxon>Actinomycetes</taxon>
        <taxon>Kitasatosporales</taxon>
        <taxon>Streptomycetaceae</taxon>
        <taxon>Streptomyces</taxon>
    </lineage>
</organism>
<comment type="caution">
    <text evidence="1">The sequence shown here is derived from an EMBL/GenBank/DDBJ whole genome shotgun (WGS) entry which is preliminary data.</text>
</comment>
<accession>A0A233S9X8</accession>
<name>A0A233S9X8_STRDA</name>
<evidence type="ECO:0000313" key="1">
    <source>
        <dbReference type="EMBL" id="OXY92279.1"/>
    </source>
</evidence>